<accession>A0A8S2PRM1</accession>
<evidence type="ECO:0000313" key="7">
    <source>
        <dbReference type="Proteomes" id="UP000676336"/>
    </source>
</evidence>
<evidence type="ECO:0000256" key="1">
    <source>
        <dbReference type="ARBA" id="ARBA00022723"/>
    </source>
</evidence>
<sequence length="170" mass="18031">MPFAIQIVRCPKCNQPVYHAEEVPAAGLCKKMLESTTLAEHDGNLFCKQCYARKFGPKGVGFGGGAGCLGMDTGEHLGNKTGSEMTNKPNYAAPPGLCKKMLEAMTMAEHEGNVYCKQCYARKFGPKGYGFGQGAGTLGMDTGEHLGNKTGSEMSNKPNYAVPPGAAQQD</sequence>
<evidence type="ECO:0000256" key="3">
    <source>
        <dbReference type="ARBA" id="ARBA00022833"/>
    </source>
</evidence>
<keyword evidence="4" id="KW-0440">LIM domain</keyword>
<dbReference type="GO" id="GO:0045214">
    <property type="term" value="P:sarcomere organization"/>
    <property type="evidence" value="ECO:0007669"/>
    <property type="project" value="TreeGrafter"/>
</dbReference>
<dbReference type="PANTHER" id="PTHR24215:SF35">
    <property type="entry name" value="MUSCLE LIM PROTEIN MLP84B"/>
    <property type="match status" value="1"/>
</dbReference>
<gene>
    <name evidence="6" type="ORF">SMN809_LOCUS15516</name>
</gene>
<name>A0A8S2PRM1_9BILA</name>
<dbReference type="SUPFAM" id="SSF57716">
    <property type="entry name" value="Glucocorticoid receptor-like (DNA-binding domain)"/>
    <property type="match status" value="2"/>
</dbReference>
<keyword evidence="1" id="KW-0479">Metal-binding</keyword>
<feature type="region of interest" description="Disordered" evidence="5">
    <location>
        <begin position="142"/>
        <end position="170"/>
    </location>
</feature>
<feature type="compositionally biased region" description="Polar residues" evidence="5">
    <location>
        <begin position="149"/>
        <end position="158"/>
    </location>
</feature>
<dbReference type="AlphaFoldDB" id="A0A8S2PRM1"/>
<dbReference type="GO" id="GO:0042805">
    <property type="term" value="F:actinin binding"/>
    <property type="evidence" value="ECO:0007669"/>
    <property type="project" value="TreeGrafter"/>
</dbReference>
<dbReference type="GO" id="GO:0030018">
    <property type="term" value="C:Z disc"/>
    <property type="evidence" value="ECO:0007669"/>
    <property type="project" value="TreeGrafter"/>
</dbReference>
<evidence type="ECO:0000256" key="4">
    <source>
        <dbReference type="ARBA" id="ARBA00023038"/>
    </source>
</evidence>
<dbReference type="GO" id="GO:0046872">
    <property type="term" value="F:metal ion binding"/>
    <property type="evidence" value="ECO:0007669"/>
    <property type="project" value="UniProtKB-KW"/>
</dbReference>
<dbReference type="GO" id="GO:0005634">
    <property type="term" value="C:nucleus"/>
    <property type="evidence" value="ECO:0007669"/>
    <property type="project" value="TreeGrafter"/>
</dbReference>
<evidence type="ECO:0000313" key="6">
    <source>
        <dbReference type="EMBL" id="CAF4066913.1"/>
    </source>
</evidence>
<organism evidence="6 7">
    <name type="scientific">Rotaria magnacalcarata</name>
    <dbReference type="NCBI Taxonomy" id="392030"/>
    <lineage>
        <taxon>Eukaryota</taxon>
        <taxon>Metazoa</taxon>
        <taxon>Spiralia</taxon>
        <taxon>Gnathifera</taxon>
        <taxon>Rotifera</taxon>
        <taxon>Eurotatoria</taxon>
        <taxon>Bdelloidea</taxon>
        <taxon>Philodinida</taxon>
        <taxon>Philodinidae</taxon>
        <taxon>Rotaria</taxon>
    </lineage>
</organism>
<reference evidence="6" key="1">
    <citation type="submission" date="2021-02" db="EMBL/GenBank/DDBJ databases">
        <authorList>
            <person name="Nowell W R."/>
        </authorList>
    </citation>
    <scope>NUCLEOTIDE SEQUENCE</scope>
</reference>
<dbReference type="Proteomes" id="UP000676336">
    <property type="component" value="Unassembled WGS sequence"/>
</dbReference>
<dbReference type="PANTHER" id="PTHR24215">
    <property type="entry name" value="RHO-GTPASE-ACTIVATING PROTEIN LRG1"/>
    <property type="match status" value="1"/>
</dbReference>
<dbReference type="EMBL" id="CAJOBI010006701">
    <property type="protein sequence ID" value="CAF4066913.1"/>
    <property type="molecule type" value="Genomic_DNA"/>
</dbReference>
<dbReference type="GO" id="GO:0060537">
    <property type="term" value="P:muscle tissue development"/>
    <property type="evidence" value="ECO:0007669"/>
    <property type="project" value="TreeGrafter"/>
</dbReference>
<comment type="caution">
    <text evidence="6">The sequence shown here is derived from an EMBL/GenBank/DDBJ whole genome shotgun (WGS) entry which is preliminary data.</text>
</comment>
<dbReference type="Gene3D" id="2.10.110.10">
    <property type="entry name" value="Cysteine Rich Protein"/>
    <property type="match status" value="2"/>
</dbReference>
<evidence type="ECO:0000256" key="2">
    <source>
        <dbReference type="ARBA" id="ARBA00022737"/>
    </source>
</evidence>
<keyword evidence="3" id="KW-0862">Zinc</keyword>
<proteinExistence type="predicted"/>
<keyword evidence="2" id="KW-0677">Repeat</keyword>
<evidence type="ECO:0000256" key="5">
    <source>
        <dbReference type="SAM" id="MobiDB-lite"/>
    </source>
</evidence>
<protein>
    <submittedName>
        <fullName evidence="6">Uncharacterized protein</fullName>
    </submittedName>
</protein>
<dbReference type="FunFam" id="2.10.110.10:FF:000001">
    <property type="entry name" value="Cysteine and glycine-rich protein 1"/>
    <property type="match status" value="1"/>
</dbReference>
<dbReference type="GO" id="GO:0008307">
    <property type="term" value="F:structural constituent of muscle"/>
    <property type="evidence" value="ECO:0007669"/>
    <property type="project" value="TreeGrafter"/>
</dbReference>